<comment type="similarity">
    <text evidence="2">Belongs to the glycosyl hydrolase 29 family.</text>
</comment>
<evidence type="ECO:0000256" key="7">
    <source>
        <dbReference type="PIRSR" id="PIRSR001092-1"/>
    </source>
</evidence>
<dbReference type="PIRSF" id="PIRSF001092">
    <property type="entry name" value="Alpha-L-fucosidase"/>
    <property type="match status" value="1"/>
</dbReference>
<evidence type="ECO:0000256" key="6">
    <source>
        <dbReference type="ARBA" id="ARBA00023295"/>
    </source>
</evidence>
<evidence type="ECO:0000259" key="9">
    <source>
        <dbReference type="Pfam" id="PF01120"/>
    </source>
</evidence>
<dbReference type="STRING" id="1220578.FPE01S_02_03520"/>
<keyword evidence="5" id="KW-0378">Hydrolase</keyword>
<organism evidence="10 11">
    <name type="scientific">Flavihumibacter petaseus NBRC 106054</name>
    <dbReference type="NCBI Taxonomy" id="1220578"/>
    <lineage>
        <taxon>Bacteria</taxon>
        <taxon>Pseudomonadati</taxon>
        <taxon>Bacteroidota</taxon>
        <taxon>Chitinophagia</taxon>
        <taxon>Chitinophagales</taxon>
        <taxon>Chitinophagaceae</taxon>
        <taxon>Flavihumibacter</taxon>
    </lineage>
</organism>
<feature type="domain" description="Glycoside hydrolase family 29 N-terminal" evidence="9">
    <location>
        <begin position="21"/>
        <end position="380"/>
    </location>
</feature>
<dbReference type="GO" id="GO:0004560">
    <property type="term" value="F:alpha-L-fucosidase activity"/>
    <property type="evidence" value="ECO:0007669"/>
    <property type="project" value="InterPro"/>
</dbReference>
<evidence type="ECO:0000256" key="4">
    <source>
        <dbReference type="ARBA" id="ARBA00022729"/>
    </source>
</evidence>
<reference evidence="10 11" key="1">
    <citation type="submission" date="2015-04" db="EMBL/GenBank/DDBJ databases">
        <title>Whole genome shotgun sequence of Flavihumibacter petaseus NBRC 106054.</title>
        <authorList>
            <person name="Miyazawa S."/>
            <person name="Hosoyama A."/>
            <person name="Hashimoto M."/>
            <person name="Noguchi M."/>
            <person name="Tsuchikane K."/>
            <person name="Ohji S."/>
            <person name="Yamazoe A."/>
            <person name="Ichikawa N."/>
            <person name="Kimura A."/>
            <person name="Fujita N."/>
        </authorList>
    </citation>
    <scope>NUCLEOTIDE SEQUENCE [LARGE SCALE GENOMIC DNA]</scope>
    <source>
        <strain evidence="10 11">NBRC 106054</strain>
    </source>
</reference>
<dbReference type="InterPro" id="IPR000933">
    <property type="entry name" value="Glyco_hydro_29"/>
</dbReference>
<dbReference type="GO" id="GO:0016139">
    <property type="term" value="P:glycoside catabolic process"/>
    <property type="evidence" value="ECO:0007669"/>
    <property type="project" value="TreeGrafter"/>
</dbReference>
<dbReference type="Pfam" id="PF01120">
    <property type="entry name" value="Alpha_L_fucos"/>
    <property type="match status" value="1"/>
</dbReference>
<dbReference type="GO" id="GO:0006004">
    <property type="term" value="P:fucose metabolic process"/>
    <property type="evidence" value="ECO:0007669"/>
    <property type="project" value="InterPro"/>
</dbReference>
<feature type="signal peptide" evidence="8">
    <location>
        <begin position="1"/>
        <end position="20"/>
    </location>
</feature>
<dbReference type="SUPFAM" id="SSF51445">
    <property type="entry name" value="(Trans)glycosidases"/>
    <property type="match status" value="1"/>
</dbReference>
<evidence type="ECO:0000256" key="3">
    <source>
        <dbReference type="ARBA" id="ARBA00012662"/>
    </source>
</evidence>
<keyword evidence="11" id="KW-1185">Reference proteome</keyword>
<dbReference type="Gene3D" id="3.20.20.80">
    <property type="entry name" value="Glycosidases"/>
    <property type="match status" value="1"/>
</dbReference>
<accession>A0A0E9N0E4</accession>
<evidence type="ECO:0000256" key="2">
    <source>
        <dbReference type="ARBA" id="ARBA00007951"/>
    </source>
</evidence>
<dbReference type="OrthoDB" id="1095333at2"/>
<proteinExistence type="inferred from homology"/>
<name>A0A0E9N0E4_9BACT</name>
<sequence length="489" mass="55966">MLKQLLTAGLFALPLTGLLAQEHNMSRDYVKPEDPQVQQKLAAWQDLKFGLFMHWGTYSQWGIVESWSICPEDEGWTQRRGPYAASYNEYIKAYENLQTTFNPVRFDPSKWANAAEDAGMKYVVFTTKHHDGFCMFDTKQTDYKITDVKTPFSSNPKSNVAKEIFNTFRDKGFMIGAYFSKPDWHSKDYWWPYFPPKDRNVNYDPAKYPERWNAFKTYTANQIGELMSNYGKMDILWLDGGWVRPKASIDPSVDWQKSITFNQDIDMASIAAASRKLQPGLLVVDRTVGGPYENYVTPEQTIPRQPLDHPWESCITMGNSWSYVPNDHYKSANQIIHMLLRIVSRGGSLLLNIGPSPEGDFSDTAYARLKDIGGWMKIHGNAVYGTSPLAPYEEGQAVYLQSKDRSRYIIHYLSNEQQQMNVPETIVLPDWENVDKNTVVTSPDLPGKKLKLQQENGKWGIVVPKALREGMNLRAYAITFIVAPSKSRK</sequence>
<evidence type="ECO:0000256" key="1">
    <source>
        <dbReference type="ARBA" id="ARBA00004071"/>
    </source>
</evidence>
<dbReference type="RefSeq" id="WP_046369158.1">
    <property type="nucleotide sequence ID" value="NZ_BBWV01000002.1"/>
</dbReference>
<dbReference type="SMART" id="SM00812">
    <property type="entry name" value="Alpha_L_fucos"/>
    <property type="match status" value="1"/>
</dbReference>
<dbReference type="PANTHER" id="PTHR10030:SF37">
    <property type="entry name" value="ALPHA-L-FUCOSIDASE-RELATED"/>
    <property type="match status" value="1"/>
</dbReference>
<dbReference type="EC" id="3.2.1.51" evidence="3"/>
<evidence type="ECO:0000313" key="11">
    <source>
        <dbReference type="Proteomes" id="UP000033121"/>
    </source>
</evidence>
<dbReference type="InterPro" id="IPR016286">
    <property type="entry name" value="FUC_metazoa-typ"/>
</dbReference>
<dbReference type="PANTHER" id="PTHR10030">
    <property type="entry name" value="ALPHA-L-FUCOSIDASE"/>
    <property type="match status" value="1"/>
</dbReference>
<dbReference type="Proteomes" id="UP000033121">
    <property type="component" value="Unassembled WGS sequence"/>
</dbReference>
<protein>
    <recommendedName>
        <fullName evidence="3">alpha-L-fucosidase</fullName>
        <ecNumber evidence="3">3.2.1.51</ecNumber>
    </recommendedName>
</protein>
<gene>
    <name evidence="10" type="ORF">FPE01S_02_03520</name>
</gene>
<evidence type="ECO:0000256" key="5">
    <source>
        <dbReference type="ARBA" id="ARBA00022801"/>
    </source>
</evidence>
<dbReference type="InterPro" id="IPR017853">
    <property type="entry name" value="GH"/>
</dbReference>
<keyword evidence="4 8" id="KW-0732">Signal</keyword>
<comment type="caution">
    <text evidence="10">The sequence shown here is derived from an EMBL/GenBank/DDBJ whole genome shotgun (WGS) entry which is preliminary data.</text>
</comment>
<dbReference type="InterPro" id="IPR057739">
    <property type="entry name" value="Glyco_hydro_29_N"/>
</dbReference>
<dbReference type="AlphaFoldDB" id="A0A0E9N0E4"/>
<comment type="function">
    <text evidence="1">Alpha-L-fucosidase is responsible for hydrolyzing the alpha-1,6-linked fucose joined to the reducing-end N-acetylglucosamine of the carbohydrate moieties of glycoproteins.</text>
</comment>
<feature type="site" description="May be important for catalysis" evidence="7">
    <location>
        <position position="314"/>
    </location>
</feature>
<dbReference type="GO" id="GO:0005764">
    <property type="term" value="C:lysosome"/>
    <property type="evidence" value="ECO:0007669"/>
    <property type="project" value="TreeGrafter"/>
</dbReference>
<evidence type="ECO:0000313" key="10">
    <source>
        <dbReference type="EMBL" id="GAO43248.1"/>
    </source>
</evidence>
<evidence type="ECO:0000256" key="8">
    <source>
        <dbReference type="SAM" id="SignalP"/>
    </source>
</evidence>
<feature type="chain" id="PRO_5002430319" description="alpha-L-fucosidase" evidence="8">
    <location>
        <begin position="21"/>
        <end position="489"/>
    </location>
</feature>
<keyword evidence="6 10" id="KW-0326">Glycosidase</keyword>
<dbReference type="EMBL" id="BBWV01000002">
    <property type="protein sequence ID" value="GAO43248.1"/>
    <property type="molecule type" value="Genomic_DNA"/>
</dbReference>